<dbReference type="CDD" id="cd02038">
    <property type="entry name" value="FlhG-like"/>
    <property type="match status" value="1"/>
</dbReference>
<dbReference type="EMBL" id="LPZR01000185">
    <property type="protein sequence ID" value="KYO50978.1"/>
    <property type="molecule type" value="Genomic_DNA"/>
</dbReference>
<evidence type="ECO:0000313" key="4">
    <source>
        <dbReference type="EMBL" id="KYO50978.1"/>
    </source>
</evidence>
<protein>
    <submittedName>
        <fullName evidence="4">Cobyrinic acid a,c-diamide synthase</fullName>
    </submittedName>
</protein>
<dbReference type="Pfam" id="PF01656">
    <property type="entry name" value="CbiA"/>
    <property type="match status" value="1"/>
</dbReference>
<reference evidence="4 5" key="1">
    <citation type="submission" date="2015-12" db="EMBL/GenBank/DDBJ databases">
        <title>Genome sequence of Tistrella mobilis MCCC 1A02139.</title>
        <authorList>
            <person name="Lu L."/>
            <person name="Lai Q."/>
            <person name="Shao Z."/>
            <person name="Qian P."/>
        </authorList>
    </citation>
    <scope>NUCLEOTIDE SEQUENCE [LARGE SCALE GENOMIC DNA]</scope>
    <source>
        <strain evidence="4 5">MCCC 1A02139</strain>
    </source>
</reference>
<keyword evidence="1" id="KW-0547">Nucleotide-binding</keyword>
<sequence length="261" mass="27531">MNVDRSVHIHPAAKLRARNVVAIASGKGGVGKTWFSITLAGALARRGRRVLLFDGDLGLANVDVQLGLTPPTDLAGVVTGRIGFAEAISSYEAGGFDILPGRSGSGSLGRLPAERVAMLRLGIVQAARQYDTVLIDLAAGLDQSVRALAATAGTALVVTTDEPTSITDAYAFVKAMLRDNPEADQRIVVNMADSQAGGFRTYETLRNAAQNFLGVAPRLAGIVRRDKLVREAIRRQTPLTIRHPNAPAAMDVDKIAGDLAV</sequence>
<dbReference type="Gene3D" id="3.40.50.300">
    <property type="entry name" value="P-loop containing nucleotide triphosphate hydrolases"/>
    <property type="match status" value="1"/>
</dbReference>
<dbReference type="GeneID" id="97242329"/>
<dbReference type="GO" id="GO:0016887">
    <property type="term" value="F:ATP hydrolysis activity"/>
    <property type="evidence" value="ECO:0007669"/>
    <property type="project" value="TreeGrafter"/>
</dbReference>
<dbReference type="SUPFAM" id="SSF52540">
    <property type="entry name" value="P-loop containing nucleoside triphosphate hydrolases"/>
    <property type="match status" value="1"/>
</dbReference>
<name>A0A161Q0V0_9PROT</name>
<dbReference type="InterPro" id="IPR033875">
    <property type="entry name" value="FlhG"/>
</dbReference>
<dbReference type="InterPro" id="IPR027417">
    <property type="entry name" value="P-loop_NTPase"/>
</dbReference>
<dbReference type="GO" id="GO:0009898">
    <property type="term" value="C:cytoplasmic side of plasma membrane"/>
    <property type="evidence" value="ECO:0007669"/>
    <property type="project" value="TreeGrafter"/>
</dbReference>
<dbReference type="GO" id="GO:0005829">
    <property type="term" value="C:cytosol"/>
    <property type="evidence" value="ECO:0007669"/>
    <property type="project" value="TreeGrafter"/>
</dbReference>
<dbReference type="AlphaFoldDB" id="A0A161Q0V0"/>
<dbReference type="OrthoDB" id="9816297at2"/>
<keyword evidence="2" id="KW-0067">ATP-binding</keyword>
<proteinExistence type="predicted"/>
<gene>
    <name evidence="4" type="ORF">AUP44_10930</name>
</gene>
<dbReference type="GO" id="GO:0005524">
    <property type="term" value="F:ATP binding"/>
    <property type="evidence" value="ECO:0007669"/>
    <property type="project" value="UniProtKB-KW"/>
</dbReference>
<evidence type="ECO:0000313" key="5">
    <source>
        <dbReference type="Proteomes" id="UP000075787"/>
    </source>
</evidence>
<dbReference type="GO" id="GO:0051782">
    <property type="term" value="P:negative regulation of cell division"/>
    <property type="evidence" value="ECO:0007669"/>
    <property type="project" value="TreeGrafter"/>
</dbReference>
<accession>A0A161Q0V0</accession>
<dbReference type="PIRSF" id="PIRSF003092">
    <property type="entry name" value="MinD"/>
    <property type="match status" value="1"/>
</dbReference>
<evidence type="ECO:0000256" key="1">
    <source>
        <dbReference type="ARBA" id="ARBA00022741"/>
    </source>
</evidence>
<dbReference type="PANTHER" id="PTHR43384:SF4">
    <property type="entry name" value="CELLULOSE BIOSYNTHESIS PROTEIN BCSQ-RELATED"/>
    <property type="match status" value="1"/>
</dbReference>
<evidence type="ECO:0000256" key="2">
    <source>
        <dbReference type="ARBA" id="ARBA00022840"/>
    </source>
</evidence>
<evidence type="ECO:0000259" key="3">
    <source>
        <dbReference type="Pfam" id="PF01656"/>
    </source>
</evidence>
<dbReference type="PANTHER" id="PTHR43384">
    <property type="entry name" value="SEPTUM SITE-DETERMINING PROTEIN MIND HOMOLOG, CHLOROPLASTIC-RELATED"/>
    <property type="match status" value="1"/>
</dbReference>
<organism evidence="4 5">
    <name type="scientific">Tistrella mobilis</name>
    <dbReference type="NCBI Taxonomy" id="171437"/>
    <lineage>
        <taxon>Bacteria</taxon>
        <taxon>Pseudomonadati</taxon>
        <taxon>Pseudomonadota</taxon>
        <taxon>Alphaproteobacteria</taxon>
        <taxon>Geminicoccales</taxon>
        <taxon>Geminicoccaceae</taxon>
        <taxon>Tistrella</taxon>
    </lineage>
</organism>
<dbReference type="InterPro" id="IPR050625">
    <property type="entry name" value="ParA/MinD_ATPase"/>
</dbReference>
<feature type="domain" description="CobQ/CobB/MinD/ParA nucleotide binding" evidence="3">
    <location>
        <begin position="21"/>
        <end position="238"/>
    </location>
</feature>
<dbReference type="InterPro" id="IPR002586">
    <property type="entry name" value="CobQ/CobB/MinD/ParA_Nub-bd_dom"/>
</dbReference>
<dbReference type="RefSeq" id="WP_062767245.1">
    <property type="nucleotide sequence ID" value="NZ_CP121027.1"/>
</dbReference>
<comment type="caution">
    <text evidence="4">The sequence shown here is derived from an EMBL/GenBank/DDBJ whole genome shotgun (WGS) entry which is preliminary data.</text>
</comment>
<dbReference type="Proteomes" id="UP000075787">
    <property type="component" value="Unassembled WGS sequence"/>
</dbReference>
<dbReference type="InterPro" id="IPR025501">
    <property type="entry name" value="MinD_FleN"/>
</dbReference>